<dbReference type="AlphaFoldDB" id="A0A3P6B0H1"/>
<organism evidence="2">
    <name type="scientific">Brassica oleracea</name>
    <name type="common">Wild cabbage</name>
    <dbReference type="NCBI Taxonomy" id="3712"/>
    <lineage>
        <taxon>Eukaryota</taxon>
        <taxon>Viridiplantae</taxon>
        <taxon>Streptophyta</taxon>
        <taxon>Embryophyta</taxon>
        <taxon>Tracheophyta</taxon>
        <taxon>Spermatophyta</taxon>
        <taxon>Magnoliopsida</taxon>
        <taxon>eudicotyledons</taxon>
        <taxon>Gunneridae</taxon>
        <taxon>Pentapetalae</taxon>
        <taxon>rosids</taxon>
        <taxon>malvids</taxon>
        <taxon>Brassicales</taxon>
        <taxon>Brassicaceae</taxon>
        <taxon>Brassiceae</taxon>
        <taxon>Brassica</taxon>
    </lineage>
</organism>
<accession>A0A3P6B0H1</accession>
<reference evidence="2" key="1">
    <citation type="submission" date="2018-11" db="EMBL/GenBank/DDBJ databases">
        <authorList>
            <consortium name="Genoscope - CEA"/>
            <person name="William W."/>
        </authorList>
    </citation>
    <scope>NUCLEOTIDE SEQUENCE</scope>
</reference>
<sequence length="74" mass="8460">MASFSSVTDLKPFKSMWKIRVRIIRLWKQYSAAGGLTIEMVVVDSNMSLGKLLKYPQLKLSPSMGKTQTRLPWN</sequence>
<gene>
    <name evidence="2" type="ORF">BOLC3T20718H</name>
</gene>
<proteinExistence type="predicted"/>
<feature type="domain" description="Replication protein A 70 kDa DNA-binding subunit B/D first OB fold" evidence="1">
    <location>
        <begin position="4"/>
        <end position="46"/>
    </location>
</feature>
<evidence type="ECO:0000259" key="1">
    <source>
        <dbReference type="Pfam" id="PF02721"/>
    </source>
</evidence>
<name>A0A3P6B0H1_BRAOL</name>
<evidence type="ECO:0000313" key="2">
    <source>
        <dbReference type="EMBL" id="VDC99796.1"/>
    </source>
</evidence>
<dbReference type="Pfam" id="PF02721">
    <property type="entry name" value="DUF223"/>
    <property type="match status" value="1"/>
</dbReference>
<dbReference type="InterPro" id="IPR003871">
    <property type="entry name" value="RFA1B/D_OB_1st"/>
</dbReference>
<dbReference type="EMBL" id="LR031872">
    <property type="protein sequence ID" value="VDC99796.1"/>
    <property type="molecule type" value="Genomic_DNA"/>
</dbReference>
<protein>
    <recommendedName>
        <fullName evidence="1">Replication protein A 70 kDa DNA-binding subunit B/D first OB fold domain-containing protein</fullName>
    </recommendedName>
</protein>